<feature type="transmembrane region" description="Helical" evidence="6">
    <location>
        <begin position="235"/>
        <end position="253"/>
    </location>
</feature>
<evidence type="ECO:0000256" key="3">
    <source>
        <dbReference type="ARBA" id="ARBA00022692"/>
    </source>
</evidence>
<evidence type="ECO:0000313" key="8">
    <source>
        <dbReference type="EMBL" id="RDY31166.1"/>
    </source>
</evidence>
<evidence type="ECO:0000256" key="5">
    <source>
        <dbReference type="ARBA" id="ARBA00023136"/>
    </source>
</evidence>
<comment type="caution">
    <text evidence="8">The sequence shown here is derived from an EMBL/GenBank/DDBJ whole genome shotgun (WGS) entry which is preliminary data.</text>
</comment>
<dbReference type="PANTHER" id="PTHR46795">
    <property type="entry name" value="ABC TRANSPORTER PERMEASE-RELATED-RELATED"/>
    <property type="match status" value="1"/>
</dbReference>
<comment type="subcellular location">
    <subcellularLocation>
        <location evidence="1 6">Cell membrane</location>
        <topology evidence="1 6">Multi-pass membrane protein</topology>
    </subcellularLocation>
</comment>
<name>A0A371JEQ2_9FIRM</name>
<evidence type="ECO:0000256" key="4">
    <source>
        <dbReference type="ARBA" id="ARBA00022989"/>
    </source>
</evidence>
<feature type="transmembrane region" description="Helical" evidence="6">
    <location>
        <begin position="620"/>
        <end position="650"/>
    </location>
</feature>
<keyword evidence="5 6" id="KW-0472">Membrane</keyword>
<dbReference type="GO" id="GO:0055085">
    <property type="term" value="P:transmembrane transport"/>
    <property type="evidence" value="ECO:0007669"/>
    <property type="project" value="UniProtKB-UniRule"/>
</dbReference>
<dbReference type="Proteomes" id="UP000216411">
    <property type="component" value="Unassembled WGS sequence"/>
</dbReference>
<dbReference type="PANTHER" id="PTHR46795:SF3">
    <property type="entry name" value="ABC TRANSPORTER PERMEASE"/>
    <property type="match status" value="1"/>
</dbReference>
<evidence type="ECO:0000313" key="9">
    <source>
        <dbReference type="Proteomes" id="UP000216411"/>
    </source>
</evidence>
<dbReference type="PIRSF" id="PIRSF018968">
    <property type="entry name" value="ABC_permease_BceB"/>
    <property type="match status" value="1"/>
</dbReference>
<feature type="transmembrane region" description="Helical" evidence="6">
    <location>
        <begin position="656"/>
        <end position="675"/>
    </location>
</feature>
<reference evidence="8 9" key="1">
    <citation type="journal article" date="2017" name="Genome Announc.">
        <title>Draft Genome Sequence of a Sporulating and Motile Strain of Lachnotalea glycerini Isolated from Water in Quebec City, Canada.</title>
        <authorList>
            <person name="Maheux A.F."/>
            <person name="Boudreau D.K."/>
            <person name="Berube E."/>
            <person name="Boissinot M."/>
            <person name="Raymond F."/>
            <person name="Brodeur S."/>
            <person name="Corbeil J."/>
            <person name="Isabel S."/>
            <person name="Omar R.F."/>
            <person name="Bergeron M.G."/>
        </authorList>
    </citation>
    <scope>NUCLEOTIDE SEQUENCE [LARGE SCALE GENOMIC DNA]</scope>
    <source>
        <strain evidence="8 9">CCRI-19302</strain>
    </source>
</reference>
<dbReference type="AlphaFoldDB" id="A0A371JEQ2"/>
<feature type="transmembrane region" description="Helical" evidence="6">
    <location>
        <begin position="97"/>
        <end position="117"/>
    </location>
</feature>
<feature type="domain" description="ABC3 transporter permease C-terminal" evidence="7">
    <location>
        <begin position="100"/>
        <end position="215"/>
    </location>
</feature>
<sequence>MERFLVKYTEVTSQKTIFSKESYQICLYYQTEVLTLGKNLYRKLALTNMKKNKDMVLPYLIANTIIAGMYFLVVAMLNNKGLKDIPSSGSLVQCFQISNFIISIIAVIFMVYVNSFLIKKRLKEFGLYNILGLEKKHIIYVMLTENIILFGAAILSGMLFGIIFGKLMFLVLLKICHTSAETRFLLSITPFIQTLKLFGIIFVFCSFINSITILRNKTIDLLQRAKYGEKKMRGLIPLTILGLALLAIAYYKANKIDNYVQAIEVFFPAVLMVMIATYLLFMTGSIVLLNILKKNKSFYYKSNNFISTSSLIYRMKQNAVGLANICILSTMAIVTAAGCMSLYLGQETIIKQFNPFDMMLNKQAEPIQEAAIRDLADQYQIEIEDYVEYEATVGSFVLEDNKVQKIDQNIQNMDFSQLYDFVAISETEYNKACNTNLSLEENHVILASLDDLAKLREGLDAVGKMYQVDDIITESPLLKCKNSNRTNFIYLIFSNDEEALAFTNQVYESRYDTNEIKSYQYINYQGEENDKLLFATFVTKLSDANSTASSVDTFRVKAYGMYGGLLFIGILFIIIFLTITILIIYFKQVTEGFDDRERFVILQKVGMDEKMVKQVINRQIIIVFFIPLIMALIHLLAASNIIKALLTAFYMVDMELVLKCIAGTSALFAVTYVVVYKMTAKVYLRIVKF</sequence>
<evidence type="ECO:0000256" key="2">
    <source>
        <dbReference type="ARBA" id="ARBA00022475"/>
    </source>
</evidence>
<dbReference type="Pfam" id="PF02687">
    <property type="entry name" value="FtsX"/>
    <property type="match status" value="1"/>
</dbReference>
<evidence type="ECO:0000256" key="6">
    <source>
        <dbReference type="PIRNR" id="PIRNR018968"/>
    </source>
</evidence>
<dbReference type="GO" id="GO:0005886">
    <property type="term" value="C:plasma membrane"/>
    <property type="evidence" value="ECO:0007669"/>
    <property type="project" value="UniProtKB-SubCell"/>
</dbReference>
<protein>
    <submittedName>
        <fullName evidence="8">ABC transporter permease</fullName>
    </submittedName>
</protein>
<dbReference type="InterPro" id="IPR027022">
    <property type="entry name" value="ABC_permease_BceB-typ"/>
</dbReference>
<feature type="transmembrane region" description="Helical" evidence="6">
    <location>
        <begin position="56"/>
        <end position="77"/>
    </location>
</feature>
<feature type="transmembrane region" description="Helical" evidence="6">
    <location>
        <begin position="559"/>
        <end position="586"/>
    </location>
</feature>
<dbReference type="OrthoDB" id="9781780at2"/>
<keyword evidence="9" id="KW-1185">Reference proteome</keyword>
<feature type="transmembrane region" description="Helical" evidence="6">
    <location>
        <begin position="138"/>
        <end position="164"/>
    </location>
</feature>
<organism evidence="8 9">
    <name type="scientific">Lachnotalea glycerini</name>
    <dbReference type="NCBI Taxonomy" id="1763509"/>
    <lineage>
        <taxon>Bacteria</taxon>
        <taxon>Bacillati</taxon>
        <taxon>Bacillota</taxon>
        <taxon>Clostridia</taxon>
        <taxon>Lachnospirales</taxon>
        <taxon>Lachnospiraceae</taxon>
        <taxon>Lachnotalea</taxon>
    </lineage>
</organism>
<feature type="transmembrane region" description="Helical" evidence="6">
    <location>
        <begin position="265"/>
        <end position="292"/>
    </location>
</feature>
<keyword evidence="4 6" id="KW-1133">Transmembrane helix</keyword>
<evidence type="ECO:0000256" key="1">
    <source>
        <dbReference type="ARBA" id="ARBA00004651"/>
    </source>
</evidence>
<keyword evidence="2 6" id="KW-1003">Cell membrane</keyword>
<feature type="transmembrane region" description="Helical" evidence="6">
    <location>
        <begin position="195"/>
        <end position="214"/>
    </location>
</feature>
<accession>A0A371JEQ2</accession>
<gene>
    <name evidence="8" type="ORF">CG710_010805</name>
</gene>
<dbReference type="InterPro" id="IPR003838">
    <property type="entry name" value="ABC3_permease_C"/>
</dbReference>
<dbReference type="InterPro" id="IPR052536">
    <property type="entry name" value="ABC-4_Integral_Memb_Prot"/>
</dbReference>
<evidence type="ECO:0000259" key="7">
    <source>
        <dbReference type="Pfam" id="PF02687"/>
    </source>
</evidence>
<dbReference type="EMBL" id="NOKA02000020">
    <property type="protein sequence ID" value="RDY31166.1"/>
    <property type="molecule type" value="Genomic_DNA"/>
</dbReference>
<feature type="transmembrane region" description="Helical" evidence="6">
    <location>
        <begin position="319"/>
        <end position="344"/>
    </location>
</feature>
<proteinExistence type="inferred from homology"/>
<keyword evidence="6" id="KW-0813">Transport</keyword>
<comment type="similarity">
    <text evidence="6">Belongs to the ABC-4 integral membrane protein family.</text>
</comment>
<keyword evidence="3 6" id="KW-0812">Transmembrane</keyword>